<dbReference type="SMART" id="SM00355">
    <property type="entry name" value="ZnF_C2H2"/>
    <property type="match status" value="5"/>
</dbReference>
<evidence type="ECO:0000256" key="5">
    <source>
        <dbReference type="ARBA" id="ARBA00023125"/>
    </source>
</evidence>
<dbReference type="PROSITE" id="PS00028">
    <property type="entry name" value="ZINC_FINGER_C2H2_1"/>
    <property type="match status" value="4"/>
</dbReference>
<keyword evidence="1" id="KW-0479">Metal-binding</keyword>
<evidence type="ECO:0000256" key="1">
    <source>
        <dbReference type="ARBA" id="ARBA00022723"/>
    </source>
</evidence>
<dbReference type="FunFam" id="3.30.160.60:FF:000245">
    <property type="entry name" value="zinc finger protein Gfi-1"/>
    <property type="match status" value="1"/>
</dbReference>
<proteinExistence type="predicted"/>
<feature type="domain" description="C2H2-type" evidence="7">
    <location>
        <begin position="355"/>
        <end position="382"/>
    </location>
</feature>
<evidence type="ECO:0000256" key="2">
    <source>
        <dbReference type="ARBA" id="ARBA00022737"/>
    </source>
</evidence>
<dbReference type="InterPro" id="IPR013087">
    <property type="entry name" value="Znf_C2H2_type"/>
</dbReference>
<feature type="domain" description="C2H2-type" evidence="7">
    <location>
        <begin position="213"/>
        <end position="231"/>
    </location>
</feature>
<organism evidence="8 9">
    <name type="scientific">Pleurodeles waltl</name>
    <name type="common">Iberian ribbed newt</name>
    <dbReference type="NCBI Taxonomy" id="8319"/>
    <lineage>
        <taxon>Eukaryota</taxon>
        <taxon>Metazoa</taxon>
        <taxon>Chordata</taxon>
        <taxon>Craniata</taxon>
        <taxon>Vertebrata</taxon>
        <taxon>Euteleostomi</taxon>
        <taxon>Amphibia</taxon>
        <taxon>Batrachia</taxon>
        <taxon>Caudata</taxon>
        <taxon>Salamandroidea</taxon>
        <taxon>Salamandridae</taxon>
        <taxon>Pleurodelinae</taxon>
        <taxon>Pleurodeles</taxon>
    </lineage>
</organism>
<dbReference type="Proteomes" id="UP001066276">
    <property type="component" value="Chromosome 4_1"/>
</dbReference>
<reference evidence="8" key="1">
    <citation type="journal article" date="2022" name="bioRxiv">
        <title>Sequencing and chromosome-scale assembly of the giantPleurodeles waltlgenome.</title>
        <authorList>
            <person name="Brown T."/>
            <person name="Elewa A."/>
            <person name="Iarovenko S."/>
            <person name="Subramanian E."/>
            <person name="Araus A.J."/>
            <person name="Petzold A."/>
            <person name="Susuki M."/>
            <person name="Suzuki K.-i.T."/>
            <person name="Hayashi T."/>
            <person name="Toyoda A."/>
            <person name="Oliveira C."/>
            <person name="Osipova E."/>
            <person name="Leigh N.D."/>
            <person name="Simon A."/>
            <person name="Yun M.H."/>
        </authorList>
    </citation>
    <scope>NUCLEOTIDE SEQUENCE</scope>
    <source>
        <strain evidence="8">20211129_DDA</strain>
        <tissue evidence="8">Liver</tissue>
    </source>
</reference>
<dbReference type="FunFam" id="3.30.160.60:FF:002343">
    <property type="entry name" value="Zinc finger protein 33A"/>
    <property type="match status" value="1"/>
</dbReference>
<dbReference type="Pfam" id="PF00096">
    <property type="entry name" value="zf-C2H2"/>
    <property type="match status" value="4"/>
</dbReference>
<dbReference type="PANTHER" id="PTHR23226">
    <property type="entry name" value="ZINC FINGER AND SCAN DOMAIN-CONTAINING"/>
    <property type="match status" value="1"/>
</dbReference>
<dbReference type="AlphaFoldDB" id="A0AAV7T846"/>
<feature type="domain" description="C2H2-type" evidence="7">
    <location>
        <begin position="271"/>
        <end position="298"/>
    </location>
</feature>
<evidence type="ECO:0000313" key="8">
    <source>
        <dbReference type="EMBL" id="KAJ1172777.1"/>
    </source>
</evidence>
<evidence type="ECO:0000256" key="6">
    <source>
        <dbReference type="PROSITE-ProRule" id="PRU00042"/>
    </source>
</evidence>
<keyword evidence="4" id="KW-0862">Zinc</keyword>
<feature type="domain" description="C2H2-type" evidence="7">
    <location>
        <begin position="299"/>
        <end position="326"/>
    </location>
</feature>
<evidence type="ECO:0000313" key="9">
    <source>
        <dbReference type="Proteomes" id="UP001066276"/>
    </source>
</evidence>
<gene>
    <name evidence="8" type="ORF">NDU88_004619</name>
</gene>
<keyword evidence="9" id="KW-1185">Reference proteome</keyword>
<protein>
    <recommendedName>
        <fullName evidence="7">C2H2-type domain-containing protein</fullName>
    </recommendedName>
</protein>
<dbReference type="InterPro" id="IPR036236">
    <property type="entry name" value="Znf_C2H2_sf"/>
</dbReference>
<dbReference type="GO" id="GO:0008270">
    <property type="term" value="F:zinc ion binding"/>
    <property type="evidence" value="ECO:0007669"/>
    <property type="project" value="UniProtKB-KW"/>
</dbReference>
<evidence type="ECO:0000259" key="7">
    <source>
        <dbReference type="PROSITE" id="PS50157"/>
    </source>
</evidence>
<accession>A0AAV7T846</accession>
<sequence>MSRGNKSQSTATNHKDYYPVVLHVVSTCNRSHWNVQGAILRLRITPNKGMPRSFLVKSKRVLSYKGHRLEPLVPSGPESSSKDLDASRSGTVYLEPNVDPLMAYPGTEYLNESSEERVLYPFTPLKQHFIKKHKSLDIWPCLASEGIMGTTGVLFKPYTSAICPSSKGKELPQKINLPLLEPRGKSSHLRTPRCQEKSAWHQGLPLFFLQSSFRCSECDKKFQTPQTLNVHLEQSSSCAQVSSCGFCDKNGAHLLNPQHPGLLYTCKEKTFPCTICGKAFKRSSTLSTHLLIHSDTRPYPCHYCSKRFHQKSDMKKHTFIHTGEKPHKCQVCGKAFSQSSNLITHSRKHTGLKPFCCSTCGKCFQRKVDLRRHQDTHPAFRLTPDN</sequence>
<dbReference type="FunFam" id="3.30.160.60:FF:000432">
    <property type="entry name" value="zinc finger protein Gfi-1b isoform X1"/>
    <property type="match status" value="1"/>
</dbReference>
<evidence type="ECO:0000256" key="4">
    <source>
        <dbReference type="ARBA" id="ARBA00022833"/>
    </source>
</evidence>
<dbReference type="PANTHER" id="PTHR23226:SF419">
    <property type="entry name" value="FI21258P1-RELATED"/>
    <property type="match status" value="1"/>
</dbReference>
<keyword evidence="3 6" id="KW-0863">Zinc-finger</keyword>
<dbReference type="FunFam" id="3.30.160.60:FF:000345">
    <property type="entry name" value="Zinc finger protein Gfi-1"/>
    <property type="match status" value="1"/>
</dbReference>
<dbReference type="PROSITE" id="PS50157">
    <property type="entry name" value="ZINC_FINGER_C2H2_2"/>
    <property type="match status" value="5"/>
</dbReference>
<comment type="caution">
    <text evidence="8">The sequence shown here is derived from an EMBL/GenBank/DDBJ whole genome shotgun (WGS) entry which is preliminary data.</text>
</comment>
<evidence type="ECO:0000256" key="3">
    <source>
        <dbReference type="ARBA" id="ARBA00022771"/>
    </source>
</evidence>
<keyword evidence="5" id="KW-0238">DNA-binding</keyword>
<feature type="domain" description="C2H2-type" evidence="7">
    <location>
        <begin position="327"/>
        <end position="354"/>
    </location>
</feature>
<dbReference type="Gene3D" id="3.30.160.60">
    <property type="entry name" value="Classic Zinc Finger"/>
    <property type="match status" value="4"/>
</dbReference>
<dbReference type="GO" id="GO:0000978">
    <property type="term" value="F:RNA polymerase II cis-regulatory region sequence-specific DNA binding"/>
    <property type="evidence" value="ECO:0007669"/>
    <property type="project" value="TreeGrafter"/>
</dbReference>
<keyword evidence="2" id="KW-0677">Repeat</keyword>
<dbReference type="SUPFAM" id="SSF57667">
    <property type="entry name" value="beta-beta-alpha zinc fingers"/>
    <property type="match status" value="2"/>
</dbReference>
<dbReference type="GO" id="GO:0000981">
    <property type="term" value="F:DNA-binding transcription factor activity, RNA polymerase II-specific"/>
    <property type="evidence" value="ECO:0007669"/>
    <property type="project" value="TreeGrafter"/>
</dbReference>
<dbReference type="EMBL" id="JANPWB010000007">
    <property type="protein sequence ID" value="KAJ1172777.1"/>
    <property type="molecule type" value="Genomic_DNA"/>
</dbReference>
<name>A0AAV7T846_PLEWA</name>